<dbReference type="AlphaFoldDB" id="A0A4U0RX21"/>
<evidence type="ECO:0000313" key="1">
    <source>
        <dbReference type="EMBL" id="TKA00178.1"/>
    </source>
</evidence>
<reference evidence="1 2" key="1">
    <citation type="submission" date="2019-04" db="EMBL/GenBank/DDBJ databases">
        <title>Streptomyces oryziradicis sp. nov., a novel actinomycete isolated from rhizosphere soil of rice (Oryza sativa L.).</title>
        <authorList>
            <person name="Li C."/>
        </authorList>
    </citation>
    <scope>NUCLEOTIDE SEQUENCE [LARGE SCALE GENOMIC DNA]</scope>
    <source>
        <strain evidence="1 2">NEAU-C40</strain>
    </source>
</reference>
<sequence>MLEISDANVVGIIAEFSPSSTDPLHALDLEFVLRAAHKVGLLGGIEVYPFFGPSVGDDWTLLTVRISSGITVMSGPIPWGELSSAKGLERPAEVRYILSRLDEIAQGLSSRFNAEATLRAAPELKRVRYLVRKAEAINKAWAEASAKHRDAAGVVAEKDQRRYDELRIGAALDAWKVSSALAEVKGL</sequence>
<organism evidence="1 2">
    <name type="scientific">Actinacidiphila oryziradicis</name>
    <dbReference type="NCBI Taxonomy" id="2571141"/>
    <lineage>
        <taxon>Bacteria</taxon>
        <taxon>Bacillati</taxon>
        <taxon>Actinomycetota</taxon>
        <taxon>Actinomycetes</taxon>
        <taxon>Kitasatosporales</taxon>
        <taxon>Streptomycetaceae</taxon>
        <taxon>Actinacidiphila</taxon>
    </lineage>
</organism>
<comment type="caution">
    <text evidence="1">The sequence shown here is derived from an EMBL/GenBank/DDBJ whole genome shotgun (WGS) entry which is preliminary data.</text>
</comment>
<dbReference type="RefSeq" id="WP_136729561.1">
    <property type="nucleotide sequence ID" value="NZ_SUMC01000089.1"/>
</dbReference>
<name>A0A4U0RX21_9ACTN</name>
<proteinExistence type="predicted"/>
<evidence type="ECO:0000313" key="2">
    <source>
        <dbReference type="Proteomes" id="UP000305778"/>
    </source>
</evidence>
<dbReference type="Proteomes" id="UP000305778">
    <property type="component" value="Unassembled WGS sequence"/>
</dbReference>
<dbReference type="EMBL" id="SUMC01000089">
    <property type="protein sequence ID" value="TKA00178.1"/>
    <property type="molecule type" value="Genomic_DNA"/>
</dbReference>
<keyword evidence="2" id="KW-1185">Reference proteome</keyword>
<gene>
    <name evidence="1" type="ORF">FCI23_43355</name>
</gene>
<protein>
    <submittedName>
        <fullName evidence="1">Uncharacterized protein</fullName>
    </submittedName>
</protein>
<accession>A0A4U0RX21</accession>